<reference evidence="1 2" key="1">
    <citation type="journal article" date="2022" name="Nat. Ecol. Evol.">
        <title>A masculinizing supergene underlies an exaggerated male reproductive morph in a spider.</title>
        <authorList>
            <person name="Hendrickx F."/>
            <person name="De Corte Z."/>
            <person name="Sonet G."/>
            <person name="Van Belleghem S.M."/>
            <person name="Kostlbacher S."/>
            <person name="Vangestel C."/>
        </authorList>
    </citation>
    <scope>NUCLEOTIDE SEQUENCE [LARGE SCALE GENOMIC DNA]</scope>
    <source>
        <strain evidence="1">W744_W776</strain>
    </source>
</reference>
<dbReference type="AlphaFoldDB" id="A0AAV6TTG3"/>
<accession>A0AAV6TTG3</accession>
<evidence type="ECO:0000313" key="1">
    <source>
        <dbReference type="EMBL" id="KAG8175058.1"/>
    </source>
</evidence>
<keyword evidence="2" id="KW-1185">Reference proteome</keyword>
<sequence length="48" mass="5428">LSVPSDILWDNTAPNPTGLASVANITGECRIIMYQNLRRTDFLFYVLK</sequence>
<dbReference type="EMBL" id="JAFNEN010001084">
    <property type="protein sequence ID" value="KAG8175058.1"/>
    <property type="molecule type" value="Genomic_DNA"/>
</dbReference>
<protein>
    <submittedName>
        <fullName evidence="1">Uncharacterized protein</fullName>
    </submittedName>
</protein>
<comment type="caution">
    <text evidence="1">The sequence shown here is derived from an EMBL/GenBank/DDBJ whole genome shotgun (WGS) entry which is preliminary data.</text>
</comment>
<gene>
    <name evidence="1" type="ORF">JTE90_000806</name>
</gene>
<feature type="non-terminal residue" evidence="1">
    <location>
        <position position="1"/>
    </location>
</feature>
<evidence type="ECO:0000313" key="2">
    <source>
        <dbReference type="Proteomes" id="UP000827092"/>
    </source>
</evidence>
<proteinExistence type="predicted"/>
<dbReference type="Proteomes" id="UP000827092">
    <property type="component" value="Unassembled WGS sequence"/>
</dbReference>
<organism evidence="1 2">
    <name type="scientific">Oedothorax gibbosus</name>
    <dbReference type="NCBI Taxonomy" id="931172"/>
    <lineage>
        <taxon>Eukaryota</taxon>
        <taxon>Metazoa</taxon>
        <taxon>Ecdysozoa</taxon>
        <taxon>Arthropoda</taxon>
        <taxon>Chelicerata</taxon>
        <taxon>Arachnida</taxon>
        <taxon>Araneae</taxon>
        <taxon>Araneomorphae</taxon>
        <taxon>Entelegynae</taxon>
        <taxon>Araneoidea</taxon>
        <taxon>Linyphiidae</taxon>
        <taxon>Erigoninae</taxon>
        <taxon>Oedothorax</taxon>
    </lineage>
</organism>
<name>A0AAV6TTG3_9ARAC</name>